<evidence type="ECO:0000313" key="2">
    <source>
        <dbReference type="Proteomes" id="UP000184330"/>
    </source>
</evidence>
<dbReference type="Proteomes" id="UP000184330">
    <property type="component" value="Unassembled WGS sequence"/>
</dbReference>
<name>A0A1L7WW32_9HELO</name>
<accession>A0A1L7WW32</accession>
<evidence type="ECO:0000313" key="1">
    <source>
        <dbReference type="EMBL" id="CZR56981.1"/>
    </source>
</evidence>
<proteinExistence type="predicted"/>
<dbReference type="EMBL" id="FJOG01000009">
    <property type="protein sequence ID" value="CZR56981.1"/>
    <property type="molecule type" value="Genomic_DNA"/>
</dbReference>
<sequence length="175" mass="20314">MEAEGIQENTFAYVGHGVTQATSLGILRFLGVIIRVEAAKDNDPGELFNVWVSVQQLVRLLSQCKSLQQVRIIFDESSASWSKENGQPKSSLRQAREKWNLGTIQDYRMILSPFFALRNFTKAIVMLPNRFARDEQYVRKVRRSMKCQDNEVYVSAEVIKIQYTWNIFMSMLRRV</sequence>
<protein>
    <submittedName>
        <fullName evidence="1">Uncharacterized protein</fullName>
    </submittedName>
</protein>
<dbReference type="AlphaFoldDB" id="A0A1L7WW32"/>
<reference evidence="1 2" key="1">
    <citation type="submission" date="2016-03" db="EMBL/GenBank/DDBJ databases">
        <authorList>
            <person name="Ploux O."/>
        </authorList>
    </citation>
    <scope>NUCLEOTIDE SEQUENCE [LARGE SCALE GENOMIC DNA]</scope>
    <source>
        <strain evidence="1 2">UAMH 11012</strain>
    </source>
</reference>
<keyword evidence="2" id="KW-1185">Reference proteome</keyword>
<organism evidence="1 2">
    <name type="scientific">Phialocephala subalpina</name>
    <dbReference type="NCBI Taxonomy" id="576137"/>
    <lineage>
        <taxon>Eukaryota</taxon>
        <taxon>Fungi</taxon>
        <taxon>Dikarya</taxon>
        <taxon>Ascomycota</taxon>
        <taxon>Pezizomycotina</taxon>
        <taxon>Leotiomycetes</taxon>
        <taxon>Helotiales</taxon>
        <taxon>Mollisiaceae</taxon>
        <taxon>Phialocephala</taxon>
        <taxon>Phialocephala fortinii species complex</taxon>
    </lineage>
</organism>
<gene>
    <name evidence="1" type="ORF">PAC_06870</name>
</gene>